<name>A0ABS8GPZ8_9FLAO</name>
<gene>
    <name evidence="3" type="ORF">LLW17_05005</name>
</gene>
<dbReference type="Gene3D" id="3.30.2310.20">
    <property type="entry name" value="RelE-like"/>
    <property type="match status" value="1"/>
</dbReference>
<evidence type="ECO:0000313" key="3">
    <source>
        <dbReference type="EMBL" id="MCC4212069.1"/>
    </source>
</evidence>
<dbReference type="PIRSF" id="PIRSF029218">
    <property type="entry name" value="ParE"/>
    <property type="match status" value="1"/>
</dbReference>
<dbReference type="InterPro" id="IPR028344">
    <property type="entry name" value="ParE1/4"/>
</dbReference>
<comment type="similarity">
    <text evidence="2">Belongs to the RelE toxin family.</text>
</comment>
<protein>
    <recommendedName>
        <fullName evidence="2">Toxin</fullName>
    </recommendedName>
</protein>
<accession>A0ABS8GPZ8</accession>
<keyword evidence="4" id="KW-1185">Reference proteome</keyword>
<evidence type="ECO:0000256" key="1">
    <source>
        <dbReference type="ARBA" id="ARBA00022649"/>
    </source>
</evidence>
<reference evidence="3 4" key="1">
    <citation type="submission" date="2021-11" db="EMBL/GenBank/DDBJ databases">
        <title>Seasonal and diel survey of microbial diversity of the Tyrrhenian coast.</title>
        <authorList>
            <person name="Gattoni G."/>
            <person name="Corral P."/>
        </authorList>
    </citation>
    <scope>NUCLEOTIDE SEQUENCE [LARGE SCALE GENOMIC DNA]</scope>
    <source>
        <strain evidence="3 4">Mr9</strain>
    </source>
</reference>
<dbReference type="Pfam" id="PF05016">
    <property type="entry name" value="ParE_toxin"/>
    <property type="match status" value="1"/>
</dbReference>
<proteinExistence type="inferred from homology"/>
<dbReference type="InterPro" id="IPR035093">
    <property type="entry name" value="RelE/ParE_toxin_dom_sf"/>
</dbReference>
<sequence length="97" mass="11513">MVSYKLSAKAEEDLVEIYKYGVSHFGSLPARNYLLELEETFLMLATRPELLRKASFIAERIFFYQFKGHTIFYLVEDQNEIFVVRVLGKRMDFKLHL</sequence>
<dbReference type="InterPro" id="IPR007712">
    <property type="entry name" value="RelE/ParE_toxin"/>
</dbReference>
<evidence type="ECO:0000256" key="2">
    <source>
        <dbReference type="PIRNR" id="PIRNR029218"/>
    </source>
</evidence>
<evidence type="ECO:0000313" key="4">
    <source>
        <dbReference type="Proteomes" id="UP001197770"/>
    </source>
</evidence>
<dbReference type="EMBL" id="JAJGMW010000004">
    <property type="protein sequence ID" value="MCC4212069.1"/>
    <property type="molecule type" value="Genomic_DNA"/>
</dbReference>
<comment type="caution">
    <text evidence="3">The sequence shown here is derived from an EMBL/GenBank/DDBJ whole genome shotgun (WGS) entry which is preliminary data.</text>
</comment>
<organism evidence="3 4">
    <name type="scientific">Leeuwenhoekiella parthenopeia</name>
    <dbReference type="NCBI Taxonomy" id="2890320"/>
    <lineage>
        <taxon>Bacteria</taxon>
        <taxon>Pseudomonadati</taxon>
        <taxon>Bacteroidota</taxon>
        <taxon>Flavobacteriia</taxon>
        <taxon>Flavobacteriales</taxon>
        <taxon>Flavobacteriaceae</taxon>
        <taxon>Leeuwenhoekiella</taxon>
    </lineage>
</organism>
<dbReference type="RefSeq" id="WP_228229165.1">
    <property type="nucleotide sequence ID" value="NZ_JAJGMW010000004.1"/>
</dbReference>
<keyword evidence="1" id="KW-1277">Toxin-antitoxin system</keyword>
<dbReference type="Proteomes" id="UP001197770">
    <property type="component" value="Unassembled WGS sequence"/>
</dbReference>